<name>A0A1Y2ASH0_9FUNG</name>
<feature type="signal peptide" evidence="6">
    <location>
        <begin position="1"/>
        <end position="17"/>
    </location>
</feature>
<keyword evidence="3 4" id="KW-0456">Lyase</keyword>
<dbReference type="SUPFAM" id="SSF51126">
    <property type="entry name" value="Pectin lyase-like"/>
    <property type="match status" value="1"/>
</dbReference>
<proteinExistence type="inferred from homology"/>
<dbReference type="Proteomes" id="UP000193920">
    <property type="component" value="Unassembled WGS sequence"/>
</dbReference>
<feature type="chain" id="PRO_5012756502" evidence="6">
    <location>
        <begin position="18"/>
        <end position="412"/>
    </location>
</feature>
<keyword evidence="9" id="KW-1185">Reference proteome</keyword>
<evidence type="ECO:0000256" key="5">
    <source>
        <dbReference type="SAM" id="MobiDB-lite"/>
    </source>
</evidence>
<keyword evidence="4" id="KW-0624">Polysaccharide degradation</keyword>
<evidence type="ECO:0000259" key="7">
    <source>
        <dbReference type="PROSITE" id="PS51164"/>
    </source>
</evidence>
<feature type="region of interest" description="Disordered" evidence="5">
    <location>
        <begin position="380"/>
        <end position="412"/>
    </location>
</feature>
<dbReference type="OrthoDB" id="1637350at2759"/>
<dbReference type="EMBL" id="MCOG01000212">
    <property type="protein sequence ID" value="ORY25404.1"/>
    <property type="molecule type" value="Genomic_DNA"/>
</dbReference>
<evidence type="ECO:0000256" key="1">
    <source>
        <dbReference type="ARBA" id="ARBA00010980"/>
    </source>
</evidence>
<dbReference type="InterPro" id="IPR035971">
    <property type="entry name" value="CBD_sf"/>
</dbReference>
<dbReference type="SMART" id="SM00656">
    <property type="entry name" value="Amb_all"/>
    <property type="match status" value="1"/>
</dbReference>
<organism evidence="8 9">
    <name type="scientific">Neocallimastix californiae</name>
    <dbReference type="NCBI Taxonomy" id="1754190"/>
    <lineage>
        <taxon>Eukaryota</taxon>
        <taxon>Fungi</taxon>
        <taxon>Fungi incertae sedis</taxon>
        <taxon>Chytridiomycota</taxon>
        <taxon>Chytridiomycota incertae sedis</taxon>
        <taxon>Neocallimastigomycetes</taxon>
        <taxon>Neocallimastigales</taxon>
        <taxon>Neocallimastigaceae</taxon>
        <taxon>Neocallimastix</taxon>
    </lineage>
</organism>
<keyword evidence="4" id="KW-0964">Secreted</keyword>
<keyword evidence="2 6" id="KW-0732">Signal</keyword>
<dbReference type="GO" id="GO:0030248">
    <property type="term" value="F:cellulose binding"/>
    <property type="evidence" value="ECO:0007669"/>
    <property type="project" value="InterPro"/>
</dbReference>
<dbReference type="GO" id="GO:0000272">
    <property type="term" value="P:polysaccharide catabolic process"/>
    <property type="evidence" value="ECO:0007669"/>
    <property type="project" value="UniProtKB-KW"/>
</dbReference>
<evidence type="ECO:0000313" key="9">
    <source>
        <dbReference type="Proteomes" id="UP000193920"/>
    </source>
</evidence>
<dbReference type="Gene3D" id="2.160.20.10">
    <property type="entry name" value="Single-stranded right-handed beta-helix, Pectin lyase-like"/>
    <property type="match status" value="1"/>
</dbReference>
<evidence type="ECO:0000256" key="3">
    <source>
        <dbReference type="ARBA" id="ARBA00023239"/>
    </source>
</evidence>
<dbReference type="SUPFAM" id="SSF57180">
    <property type="entry name" value="Cellulose-binding domain"/>
    <property type="match status" value="1"/>
</dbReference>
<dbReference type="STRING" id="1754190.A0A1Y2ASH0"/>
<dbReference type="PANTHER" id="PTHR31683:SF18">
    <property type="entry name" value="PECTATE LYASE 21-RELATED"/>
    <property type="match status" value="1"/>
</dbReference>
<dbReference type="SMART" id="SM00236">
    <property type="entry name" value="fCBD"/>
    <property type="match status" value="1"/>
</dbReference>
<keyword evidence="4" id="KW-0119">Carbohydrate metabolism</keyword>
<dbReference type="InterPro" id="IPR012334">
    <property type="entry name" value="Pectin_lyas_fold"/>
</dbReference>
<dbReference type="PROSITE" id="PS51164">
    <property type="entry name" value="CBM1_2"/>
    <property type="match status" value="1"/>
</dbReference>
<dbReference type="GO" id="GO:0030570">
    <property type="term" value="F:pectate lyase activity"/>
    <property type="evidence" value="ECO:0007669"/>
    <property type="project" value="InterPro"/>
</dbReference>
<evidence type="ECO:0000313" key="8">
    <source>
        <dbReference type="EMBL" id="ORY25404.1"/>
    </source>
</evidence>
<protein>
    <submittedName>
        <fullName evidence="8">Pectin lyase-like protein</fullName>
    </submittedName>
</protein>
<dbReference type="InterPro" id="IPR002022">
    <property type="entry name" value="Pec_lyase"/>
</dbReference>
<reference evidence="8 9" key="1">
    <citation type="submission" date="2016-08" db="EMBL/GenBank/DDBJ databases">
        <title>A Parts List for Fungal Cellulosomes Revealed by Comparative Genomics.</title>
        <authorList>
            <consortium name="DOE Joint Genome Institute"/>
            <person name="Haitjema C.H."/>
            <person name="Gilmore S.P."/>
            <person name="Henske J.K."/>
            <person name="Solomon K.V."/>
            <person name="De Groot R."/>
            <person name="Kuo A."/>
            <person name="Mondo S.J."/>
            <person name="Salamov A.A."/>
            <person name="Labutti K."/>
            <person name="Zhao Z."/>
            <person name="Chiniquy J."/>
            <person name="Barry K."/>
            <person name="Brewer H.M."/>
            <person name="Purvine S.O."/>
            <person name="Wright A.T."/>
            <person name="Boxma B."/>
            <person name="Van Alen T."/>
            <person name="Hackstein J.H."/>
            <person name="Baker S.E."/>
            <person name="Grigoriev I.V."/>
            <person name="O'Malley M.A."/>
        </authorList>
    </citation>
    <scope>NUCLEOTIDE SEQUENCE [LARGE SCALE GENOMIC DNA]</scope>
    <source>
        <strain evidence="8 9">G1</strain>
    </source>
</reference>
<comment type="subcellular location">
    <subcellularLocation>
        <location evidence="4">Secreted</location>
    </subcellularLocation>
</comment>
<dbReference type="Pfam" id="PF00544">
    <property type="entry name" value="Pectate_lyase_4"/>
    <property type="match status" value="1"/>
</dbReference>
<comment type="similarity">
    <text evidence="1 4">Belongs to the polysaccharide lyase 1 family.</text>
</comment>
<gene>
    <name evidence="8" type="ORF">LY90DRAFT_109917</name>
</gene>
<feature type="domain" description="CBM1" evidence="7">
    <location>
        <begin position="19"/>
        <end position="55"/>
    </location>
</feature>
<dbReference type="InterPro" id="IPR011050">
    <property type="entry name" value="Pectin_lyase_fold/virulence"/>
</dbReference>
<dbReference type="GO" id="GO:0005576">
    <property type="term" value="C:extracellular region"/>
    <property type="evidence" value="ECO:0007669"/>
    <property type="project" value="UniProtKB-SubCell"/>
</dbReference>
<evidence type="ECO:0000256" key="6">
    <source>
        <dbReference type="SAM" id="SignalP"/>
    </source>
</evidence>
<evidence type="ECO:0000256" key="2">
    <source>
        <dbReference type="ARBA" id="ARBA00022729"/>
    </source>
</evidence>
<accession>A0A1Y2ASH0</accession>
<evidence type="ECO:0000256" key="4">
    <source>
        <dbReference type="RuleBase" id="RU361173"/>
    </source>
</evidence>
<comment type="caution">
    <text evidence="8">The sequence shown here is derived from an EMBL/GenBank/DDBJ whole genome shotgun (WGS) entry which is preliminary data.</text>
</comment>
<dbReference type="PANTHER" id="PTHR31683">
    <property type="entry name" value="PECTATE LYASE 18-RELATED"/>
    <property type="match status" value="1"/>
</dbReference>
<dbReference type="AlphaFoldDB" id="A0A1Y2ASH0"/>
<dbReference type="InterPro" id="IPR045032">
    <property type="entry name" value="PEL"/>
</dbReference>
<dbReference type="Pfam" id="PF00734">
    <property type="entry name" value="CBM_1"/>
    <property type="match status" value="1"/>
</dbReference>
<feature type="compositionally biased region" description="Low complexity" evidence="5">
    <location>
        <begin position="383"/>
        <end position="405"/>
    </location>
</feature>
<sequence length="412" mass="44852">MKTILSIILLQIVNVLSQNCNPPFYQCGGEGWKGSNCCVEGYECKKINNWYSECVEIENNVSNAVVYHNSVNNSEINENTKQIMKYSDTSSSVIGFASMNGGTTGGQGGQTITVSNQSELEVAVKGDNAKIVKINGIIKLSAEVSIGSNTSLIGANANSGLTGAGISIKNVKNVIVQNLKFNSCLGSSKDCINAQKSTNIWVDHCEFYNDRNNGKDYYDGLIDFTHACDYITVSWCFLHDHYKASLVGHSDSNGSEDTGKLHITYHHNYFKNIGSRLPSLRFGTGHVFNNVYENIDSSSVNVRMGAQALVESNIFKNAKRPISTDLSSKEEGLVVERNNDFGTTANTNSITKKGNLSTVPYQYSADNVKNIYNTVTSGAGVGNNNSSVNSEPVNEQVNEQVNEPSMNQSMNQ</sequence>
<dbReference type="InterPro" id="IPR000254">
    <property type="entry name" value="CBD"/>
</dbReference>